<protein>
    <submittedName>
        <fullName evidence="1">Uncharacterized protein</fullName>
    </submittedName>
</protein>
<reference evidence="1" key="1">
    <citation type="submission" date="2018-02" db="EMBL/GenBank/DDBJ databases">
        <title>Rhizophora mucronata_Transcriptome.</title>
        <authorList>
            <person name="Meera S.P."/>
            <person name="Sreeshan A."/>
            <person name="Augustine A."/>
        </authorList>
    </citation>
    <scope>NUCLEOTIDE SEQUENCE</scope>
    <source>
        <tissue evidence="1">Leaf</tissue>
    </source>
</reference>
<accession>A0A2P2QY20</accession>
<name>A0A2P2QY20_RHIMU</name>
<proteinExistence type="predicted"/>
<dbReference type="EMBL" id="GGEC01091425">
    <property type="protein sequence ID" value="MBX71909.1"/>
    <property type="molecule type" value="Transcribed_RNA"/>
</dbReference>
<dbReference type="AlphaFoldDB" id="A0A2P2QY20"/>
<evidence type="ECO:0000313" key="1">
    <source>
        <dbReference type="EMBL" id="MBX71909.1"/>
    </source>
</evidence>
<organism evidence="1">
    <name type="scientific">Rhizophora mucronata</name>
    <name type="common">Asiatic mangrove</name>
    <dbReference type="NCBI Taxonomy" id="61149"/>
    <lineage>
        <taxon>Eukaryota</taxon>
        <taxon>Viridiplantae</taxon>
        <taxon>Streptophyta</taxon>
        <taxon>Embryophyta</taxon>
        <taxon>Tracheophyta</taxon>
        <taxon>Spermatophyta</taxon>
        <taxon>Magnoliopsida</taxon>
        <taxon>eudicotyledons</taxon>
        <taxon>Gunneridae</taxon>
        <taxon>Pentapetalae</taxon>
        <taxon>rosids</taxon>
        <taxon>fabids</taxon>
        <taxon>Malpighiales</taxon>
        <taxon>Rhizophoraceae</taxon>
        <taxon>Rhizophora</taxon>
    </lineage>
</organism>
<sequence>MDYKKENGAIKVLETNA</sequence>